<keyword evidence="4" id="KW-1185">Reference proteome</keyword>
<evidence type="ECO:0000256" key="1">
    <source>
        <dbReference type="SAM" id="Coils"/>
    </source>
</evidence>
<dbReference type="Proteomes" id="UP000215145">
    <property type="component" value="Unassembled WGS sequence"/>
</dbReference>
<accession>A0A229NY90</accession>
<reference evidence="3 4" key="1">
    <citation type="submission" date="2017-07" db="EMBL/GenBank/DDBJ databases">
        <title>Paenibacillus herberti R33 genome sequencing and assembly.</title>
        <authorList>
            <person name="Su W."/>
        </authorList>
    </citation>
    <scope>NUCLEOTIDE SEQUENCE [LARGE SCALE GENOMIC DNA]</scope>
    <source>
        <strain evidence="3 4">R33</strain>
    </source>
</reference>
<feature type="coiled-coil region" evidence="1">
    <location>
        <begin position="163"/>
        <end position="208"/>
    </location>
</feature>
<gene>
    <name evidence="3" type="ORF">CGZ75_18410</name>
</gene>
<comment type="caution">
    <text evidence="3">The sequence shown here is derived from an EMBL/GenBank/DDBJ whole genome shotgun (WGS) entry which is preliminary data.</text>
</comment>
<dbReference type="OrthoDB" id="2667121at2"/>
<dbReference type="RefSeq" id="WP_089525657.1">
    <property type="nucleotide sequence ID" value="NZ_NMUQ01000002.1"/>
</dbReference>
<evidence type="ECO:0008006" key="5">
    <source>
        <dbReference type="Google" id="ProtNLM"/>
    </source>
</evidence>
<proteinExistence type="predicted"/>
<feature type="chain" id="PRO_5013234681" description="SbsC C-terminal domain-containing protein" evidence="2">
    <location>
        <begin position="38"/>
        <end position="285"/>
    </location>
</feature>
<evidence type="ECO:0000256" key="2">
    <source>
        <dbReference type="SAM" id="SignalP"/>
    </source>
</evidence>
<name>A0A229NY90_9BACL</name>
<evidence type="ECO:0000313" key="3">
    <source>
        <dbReference type="EMBL" id="OXM14840.1"/>
    </source>
</evidence>
<keyword evidence="2" id="KW-0732">Signal</keyword>
<dbReference type="AlphaFoldDB" id="A0A229NY90"/>
<protein>
    <recommendedName>
        <fullName evidence="5">SbsC C-terminal domain-containing protein</fullName>
    </recommendedName>
</protein>
<organism evidence="3 4">
    <name type="scientific">Paenibacillus herberti</name>
    <dbReference type="NCBI Taxonomy" id="1619309"/>
    <lineage>
        <taxon>Bacteria</taxon>
        <taxon>Bacillati</taxon>
        <taxon>Bacillota</taxon>
        <taxon>Bacilli</taxon>
        <taxon>Bacillales</taxon>
        <taxon>Paenibacillaceae</taxon>
        <taxon>Paenibacillus</taxon>
    </lineage>
</organism>
<sequence>MTRFLFVRFSPLARLPIVAFSAALLLSILLSSAPAAAASLEISPSAQAGFEKTTAKADSATAARLNLSRQNYASQLQQLAAYRQQAQELHSGAVKLAAAVRQASGSIDRDAIRNQESRVAKVKSVYEPMYAGYTALNKRIRSSGNKESAKALRMQADTIQAAVQLARQSVRLQQEQLQKLTRERSAKIAAIRKTLSGLEDANDELRVRKSTARIPESALRDALKDFSSAARKGDAILMERSLTSMLASGKQLLKQWEAIVELERRYAAIAEQARSQLAGYGVMTG</sequence>
<keyword evidence="1" id="KW-0175">Coiled coil</keyword>
<evidence type="ECO:0000313" key="4">
    <source>
        <dbReference type="Proteomes" id="UP000215145"/>
    </source>
</evidence>
<feature type="signal peptide" evidence="2">
    <location>
        <begin position="1"/>
        <end position="37"/>
    </location>
</feature>
<dbReference type="EMBL" id="NMUQ01000002">
    <property type="protein sequence ID" value="OXM14840.1"/>
    <property type="molecule type" value="Genomic_DNA"/>
</dbReference>